<evidence type="ECO:0000313" key="1">
    <source>
        <dbReference type="EMBL" id="QHO63794.1"/>
    </source>
</evidence>
<organism evidence="1 2">
    <name type="scientific">Candidatus Chazhemtobacterium aquaticus</name>
    <dbReference type="NCBI Taxonomy" id="2715735"/>
    <lineage>
        <taxon>Bacteria</taxon>
        <taxon>Candidatus Chazhemtobacteraceae</taxon>
        <taxon>Candidatus Chazhemtobacterium</taxon>
    </lineage>
</organism>
<sequence length="32" mass="3754">MNLALILRGSFLLKIHDFGVYVEMCLKLIVFR</sequence>
<name>A0A857N706_9BACT</name>
<dbReference type="AlphaFoldDB" id="A0A857N706"/>
<proteinExistence type="predicted"/>
<protein>
    <submittedName>
        <fullName evidence="1">Uncharacterized protein</fullName>
    </submittedName>
</protein>
<dbReference type="EMBL" id="CP047901">
    <property type="protein sequence ID" value="QHO63794.1"/>
    <property type="molecule type" value="Genomic_DNA"/>
</dbReference>
<dbReference type="KEGG" id="caqa:MICH65_0813"/>
<accession>A0A857N706</accession>
<dbReference type="Proteomes" id="UP000463983">
    <property type="component" value="Chromosome"/>
</dbReference>
<keyword evidence="2" id="KW-1185">Reference proteome</keyword>
<reference evidence="2" key="1">
    <citation type="journal article" date="2020" name="Microorganisms">
        <title>Complete Genome of a Member of a New Bacterial Lineage in the Microgenomates Group Reveals an Unusual Nucleotide Composition Disparity Between Two Strands of DNA and Limited Metabolic Potential.</title>
        <authorList>
            <person name="Kadnikov V.V."/>
            <person name="Mardanov A.V."/>
            <person name="Beletsky A.V."/>
            <person name="Karnachuk O.V."/>
            <person name="Ravin N.V."/>
        </authorList>
    </citation>
    <scope>NUCLEOTIDE SEQUENCE [LARGE SCALE GENOMIC DNA]</scope>
</reference>
<evidence type="ECO:0000313" key="2">
    <source>
        <dbReference type="Proteomes" id="UP000463983"/>
    </source>
</evidence>
<gene>
    <name evidence="1" type="ORF">MICH65_0813</name>
</gene>